<name>A0A381SVC5_9ZZZZ</name>
<evidence type="ECO:0000256" key="7">
    <source>
        <dbReference type="SAM" id="Phobius"/>
    </source>
</evidence>
<dbReference type="InterPro" id="IPR005524">
    <property type="entry name" value="DUF318"/>
</dbReference>
<dbReference type="AlphaFoldDB" id="A0A381SVC5"/>
<reference evidence="8" key="1">
    <citation type="submission" date="2018-05" db="EMBL/GenBank/DDBJ databases">
        <authorList>
            <person name="Lanie J.A."/>
            <person name="Ng W.-L."/>
            <person name="Kazmierczak K.M."/>
            <person name="Andrzejewski T.M."/>
            <person name="Davidsen T.M."/>
            <person name="Wayne K.J."/>
            <person name="Tettelin H."/>
            <person name="Glass J.I."/>
            <person name="Rusch D."/>
            <person name="Podicherti R."/>
            <person name="Tsui H.-C.T."/>
            <person name="Winkler M.E."/>
        </authorList>
    </citation>
    <scope>NUCLEOTIDE SEQUENCE</scope>
</reference>
<keyword evidence="5 7" id="KW-1133">Transmembrane helix</keyword>
<organism evidence="8">
    <name type="scientific">marine metagenome</name>
    <dbReference type="NCBI Taxonomy" id="408172"/>
    <lineage>
        <taxon>unclassified sequences</taxon>
        <taxon>metagenomes</taxon>
        <taxon>ecological metagenomes</taxon>
    </lineage>
</organism>
<dbReference type="GO" id="GO:0005886">
    <property type="term" value="C:plasma membrane"/>
    <property type="evidence" value="ECO:0007669"/>
    <property type="project" value="UniProtKB-SubCell"/>
</dbReference>
<evidence type="ECO:0000256" key="6">
    <source>
        <dbReference type="ARBA" id="ARBA00023136"/>
    </source>
</evidence>
<keyword evidence="3" id="KW-1003">Cell membrane</keyword>
<feature type="transmembrane region" description="Helical" evidence="7">
    <location>
        <begin position="266"/>
        <end position="290"/>
    </location>
</feature>
<feature type="transmembrane region" description="Helical" evidence="7">
    <location>
        <begin position="29"/>
        <end position="46"/>
    </location>
</feature>
<dbReference type="Pfam" id="PF03773">
    <property type="entry name" value="ArsP_1"/>
    <property type="match status" value="1"/>
</dbReference>
<comment type="subcellular location">
    <subcellularLocation>
        <location evidence="1">Cell membrane</location>
        <topology evidence="1">Multi-pass membrane protein</topology>
    </subcellularLocation>
</comment>
<accession>A0A381SVC5</accession>
<feature type="transmembrane region" description="Helical" evidence="7">
    <location>
        <begin position="84"/>
        <end position="102"/>
    </location>
</feature>
<sequence length="352" mass="37559">MNVFGIRSGRFDNQHKWTGKLMQLFKDRGMLTFLGGLVLLTWWDAQQSLESIRFTADNLVGIAPFILLSIGLTAYAKATGADGLIARVFTGKEATMIILAALMGGLSPFCSCGVIPLIAALLAMGVPLAPVMAFWLASPLMDPSMFFLTAGTLGMEFAVFKTFSAVTVGLIGGFGTYVLMRYGAFLHPLREGVGDGGCGGGTVRNPKEVVWNFWQSFERRGLFSKNAVDNFLFLGKWMMIAFFLESLMLAYIPAQTITQVIGGDDWLTLLSATAVGVPAYLNGYAALPLVGGLIEQGMAPGAGMAFLLAGGVSSIPAAIAVWALARPPVFAAYLLFAFVGAFSLGSLYSFLF</sequence>
<evidence type="ECO:0000313" key="8">
    <source>
        <dbReference type="EMBL" id="SVA07288.1"/>
    </source>
</evidence>
<protein>
    <recommendedName>
        <fullName evidence="9">Permease</fullName>
    </recommendedName>
</protein>
<keyword evidence="4 7" id="KW-0812">Transmembrane</keyword>
<feature type="transmembrane region" description="Helical" evidence="7">
    <location>
        <begin position="302"/>
        <end position="324"/>
    </location>
</feature>
<evidence type="ECO:0000256" key="1">
    <source>
        <dbReference type="ARBA" id="ARBA00004651"/>
    </source>
</evidence>
<feature type="transmembrane region" description="Helical" evidence="7">
    <location>
        <begin position="157"/>
        <end position="180"/>
    </location>
</feature>
<keyword evidence="6 7" id="KW-0472">Membrane</keyword>
<dbReference type="PANTHER" id="PTHR34184:SF4">
    <property type="entry name" value="UPF0718 PROTEIN YCGR"/>
    <property type="match status" value="1"/>
</dbReference>
<dbReference type="EMBL" id="UINC01003547">
    <property type="protein sequence ID" value="SVA07288.1"/>
    <property type="molecule type" value="Genomic_DNA"/>
</dbReference>
<comment type="similarity">
    <text evidence="2">Belongs to the UPF0718 family.</text>
</comment>
<evidence type="ECO:0000256" key="4">
    <source>
        <dbReference type="ARBA" id="ARBA00022692"/>
    </source>
</evidence>
<feature type="transmembrane region" description="Helical" evidence="7">
    <location>
        <begin position="58"/>
        <end position="78"/>
    </location>
</feature>
<feature type="transmembrane region" description="Helical" evidence="7">
    <location>
        <begin position="330"/>
        <end position="351"/>
    </location>
</feature>
<feature type="transmembrane region" description="Helical" evidence="7">
    <location>
        <begin position="114"/>
        <end position="137"/>
    </location>
</feature>
<dbReference type="PANTHER" id="PTHR34184">
    <property type="entry name" value="UPF0718 PROTEIN YCGR"/>
    <property type="match status" value="1"/>
</dbReference>
<evidence type="ECO:0000256" key="3">
    <source>
        <dbReference type="ARBA" id="ARBA00022475"/>
    </source>
</evidence>
<evidence type="ECO:0008006" key="9">
    <source>
        <dbReference type="Google" id="ProtNLM"/>
    </source>
</evidence>
<feature type="transmembrane region" description="Helical" evidence="7">
    <location>
        <begin position="231"/>
        <end position="254"/>
    </location>
</feature>
<dbReference type="InterPro" id="IPR052923">
    <property type="entry name" value="UPF0718"/>
</dbReference>
<gene>
    <name evidence="8" type="ORF">METZ01_LOCUS60142</name>
</gene>
<proteinExistence type="inferred from homology"/>
<evidence type="ECO:0000256" key="2">
    <source>
        <dbReference type="ARBA" id="ARBA00006386"/>
    </source>
</evidence>
<evidence type="ECO:0000256" key="5">
    <source>
        <dbReference type="ARBA" id="ARBA00022989"/>
    </source>
</evidence>